<comment type="caution">
    <text evidence="1">The sequence shown here is derived from an EMBL/GenBank/DDBJ whole genome shotgun (WGS) entry which is preliminary data.</text>
</comment>
<evidence type="ECO:0008006" key="3">
    <source>
        <dbReference type="Google" id="ProtNLM"/>
    </source>
</evidence>
<sequence length="73" mass="8172">MFEKRVIIDPEIRHGKPIIKGTRVPVEVILGSLAGGMEIREIIEDYEITKEDVQAAAEYAMKIVANEEIVAYA</sequence>
<proteinExistence type="predicted"/>
<dbReference type="EMBL" id="LKCM01000236">
    <property type="protein sequence ID" value="KPQ42414.1"/>
    <property type="molecule type" value="Genomic_DNA"/>
</dbReference>
<accession>A0A0P8CI15</accession>
<dbReference type="PANTHER" id="PTHR34849">
    <property type="entry name" value="SSL5025 PROTEIN"/>
    <property type="match status" value="1"/>
</dbReference>
<dbReference type="AlphaFoldDB" id="A0A0P8CI15"/>
<reference evidence="1 2" key="1">
    <citation type="submission" date="2015-09" db="EMBL/GenBank/DDBJ databases">
        <title>A metagenomics-based metabolic model of nitrate-dependent anaerobic oxidation of methane by Methanoperedens-like archaea.</title>
        <authorList>
            <person name="Arshad A."/>
            <person name="Speth D.R."/>
            <person name="De Graaf R.M."/>
            <person name="Op Den Camp H.J."/>
            <person name="Jetten M.S."/>
            <person name="Welte C.U."/>
        </authorList>
    </citation>
    <scope>NUCLEOTIDE SEQUENCE [LARGE SCALE GENOMIC DNA]</scope>
</reference>
<organism evidence="1 2">
    <name type="scientific">Candidatus Methanoperedens nitratireducens</name>
    <dbReference type="NCBI Taxonomy" id="1392998"/>
    <lineage>
        <taxon>Archaea</taxon>
        <taxon>Methanobacteriati</taxon>
        <taxon>Methanobacteriota</taxon>
        <taxon>Stenosarchaea group</taxon>
        <taxon>Methanomicrobia</taxon>
        <taxon>Methanosarcinales</taxon>
        <taxon>ANME-2 cluster</taxon>
        <taxon>Candidatus Methanoperedentaceae</taxon>
        <taxon>Candidatus Methanoperedens</taxon>
    </lineage>
</organism>
<dbReference type="Proteomes" id="UP000050360">
    <property type="component" value="Unassembled WGS sequence"/>
</dbReference>
<evidence type="ECO:0000313" key="1">
    <source>
        <dbReference type="EMBL" id="KPQ42414.1"/>
    </source>
</evidence>
<dbReference type="Gene3D" id="1.10.10.10">
    <property type="entry name" value="Winged helix-like DNA-binding domain superfamily/Winged helix DNA-binding domain"/>
    <property type="match status" value="1"/>
</dbReference>
<evidence type="ECO:0000313" key="2">
    <source>
        <dbReference type="Proteomes" id="UP000050360"/>
    </source>
</evidence>
<dbReference type="InterPro" id="IPR036388">
    <property type="entry name" value="WH-like_DNA-bd_sf"/>
</dbReference>
<dbReference type="SUPFAM" id="SSF46689">
    <property type="entry name" value="Homeodomain-like"/>
    <property type="match status" value="1"/>
</dbReference>
<protein>
    <recommendedName>
        <fullName evidence="3">Antitoxin</fullName>
    </recommendedName>
</protein>
<dbReference type="InterPro" id="IPR009057">
    <property type="entry name" value="Homeodomain-like_sf"/>
</dbReference>
<dbReference type="PANTHER" id="PTHR34849:SF3">
    <property type="entry name" value="SSR2962 PROTEIN"/>
    <property type="match status" value="1"/>
</dbReference>
<name>A0A0P8CI15_9EURY</name>
<gene>
    <name evidence="1" type="ORF">MPEBLZ_03043</name>
</gene>
<dbReference type="InterPro" id="IPR007367">
    <property type="entry name" value="DUF433"/>
</dbReference>
<dbReference type="Pfam" id="PF04255">
    <property type="entry name" value="DUF433"/>
    <property type="match status" value="1"/>
</dbReference>